<reference evidence="2" key="1">
    <citation type="submission" date="2017-06" db="EMBL/GenBank/DDBJ databases">
        <title>Genome analysis of Fimbriiglobus ruber SP5, the first member of the order Planctomycetales with confirmed chitinolytic capability.</title>
        <authorList>
            <person name="Ravin N.V."/>
            <person name="Rakitin A.L."/>
            <person name="Ivanova A.A."/>
            <person name="Beletsky A.V."/>
            <person name="Kulichevskaya I.S."/>
            <person name="Mardanov A.V."/>
            <person name="Dedysh S.N."/>
        </authorList>
    </citation>
    <scope>NUCLEOTIDE SEQUENCE [LARGE SCALE GENOMIC DNA]</scope>
    <source>
        <strain evidence="2">SP5</strain>
    </source>
</reference>
<name>A0A225DGM3_9BACT</name>
<sequence>MTSILGWANRAVSDYSLKKYDPEFYTSPGFLEAFGIRDVGFKQVDWTQELLGRGLNYDDGAVEPPLASCRRFRATSFLSAPD</sequence>
<keyword evidence="2" id="KW-1185">Reference proteome</keyword>
<accession>A0A225DGM3</accession>
<proteinExistence type="predicted"/>
<organism evidence="1 2">
    <name type="scientific">Fimbriiglobus ruber</name>
    <dbReference type="NCBI Taxonomy" id="1908690"/>
    <lineage>
        <taxon>Bacteria</taxon>
        <taxon>Pseudomonadati</taxon>
        <taxon>Planctomycetota</taxon>
        <taxon>Planctomycetia</taxon>
        <taxon>Gemmatales</taxon>
        <taxon>Gemmataceae</taxon>
        <taxon>Fimbriiglobus</taxon>
    </lineage>
</organism>
<dbReference type="EMBL" id="NIDE01000017">
    <property type="protein sequence ID" value="OWK35555.1"/>
    <property type="molecule type" value="Genomic_DNA"/>
</dbReference>
<dbReference type="AlphaFoldDB" id="A0A225DGM3"/>
<gene>
    <name evidence="1" type="ORF">FRUB_08118</name>
</gene>
<evidence type="ECO:0000313" key="1">
    <source>
        <dbReference type="EMBL" id="OWK35555.1"/>
    </source>
</evidence>
<protein>
    <submittedName>
        <fullName evidence="1">Uncharacterized protein</fullName>
    </submittedName>
</protein>
<comment type="caution">
    <text evidence="1">The sequence shown here is derived from an EMBL/GenBank/DDBJ whole genome shotgun (WGS) entry which is preliminary data.</text>
</comment>
<dbReference type="Proteomes" id="UP000214646">
    <property type="component" value="Unassembled WGS sequence"/>
</dbReference>
<evidence type="ECO:0000313" key="2">
    <source>
        <dbReference type="Proteomes" id="UP000214646"/>
    </source>
</evidence>